<sequence>MDTVIKKFFSDFSSNGIQFGSLDEGMVREIFLEGILTTTSDRLLVAVGAAEPEPVADAVAAGVAVAVADAGLLELQALSDSRRRAQSEDHRRHAQNLWWDVDCIAVEPHVYGPLMDMGRQSCLASCKHPSLHIDNEGGEPTAEWDEFTDGNVVIDRNQWWGKYPKENKWKLGEWPAGKSPAKLYGHFSTALHIICTLAYQFLPVTAEGQIWLSFDWTVNLPAFSSIRGLYKFLNEEEAAYVNHRALDKWSFMGNELEKLNLMALVFIQAVQTGMAIRSLRCGLEQDPTDINNSYADFYSPANLISAAAAEALKTTVPLTGMSGVYVGLQEVFDSYEPDRLIYLPEDTDIKPLKGIYDVVKGKFEAPTIRAPWTTFAGMPTLLLPLNPFTYNTPFTMKGEFTSEMGKVEPRGFRLLACTAWELVSLHKWGGYNLSGRFIGETAGQACSTAVSGFVEQIWVFGVD</sequence>
<proteinExistence type="predicted"/>
<name>A0ACB9HVA0_9ASTR</name>
<dbReference type="EMBL" id="CM042028">
    <property type="protein sequence ID" value="KAI3799665.1"/>
    <property type="molecule type" value="Genomic_DNA"/>
</dbReference>
<evidence type="ECO:0000313" key="1">
    <source>
        <dbReference type="EMBL" id="KAI3799665.1"/>
    </source>
</evidence>
<protein>
    <submittedName>
        <fullName evidence="1">Uncharacterized protein</fullName>
    </submittedName>
</protein>
<keyword evidence="2" id="KW-1185">Reference proteome</keyword>
<evidence type="ECO:0000313" key="2">
    <source>
        <dbReference type="Proteomes" id="UP001056120"/>
    </source>
</evidence>
<reference evidence="1 2" key="2">
    <citation type="journal article" date="2022" name="Mol. Ecol. Resour.">
        <title>The genomes of chicory, endive, great burdock and yacon provide insights into Asteraceae paleo-polyploidization history and plant inulin production.</title>
        <authorList>
            <person name="Fan W."/>
            <person name="Wang S."/>
            <person name="Wang H."/>
            <person name="Wang A."/>
            <person name="Jiang F."/>
            <person name="Liu H."/>
            <person name="Zhao H."/>
            <person name="Xu D."/>
            <person name="Zhang Y."/>
        </authorList>
    </citation>
    <scope>NUCLEOTIDE SEQUENCE [LARGE SCALE GENOMIC DNA]</scope>
    <source>
        <strain evidence="2">cv. Yunnan</strain>
        <tissue evidence="1">Leaves</tissue>
    </source>
</reference>
<reference evidence="2" key="1">
    <citation type="journal article" date="2022" name="Mol. Ecol. Resour.">
        <title>The genomes of chicory, endive, great burdock and yacon provide insights into Asteraceae palaeo-polyploidization history and plant inulin production.</title>
        <authorList>
            <person name="Fan W."/>
            <person name="Wang S."/>
            <person name="Wang H."/>
            <person name="Wang A."/>
            <person name="Jiang F."/>
            <person name="Liu H."/>
            <person name="Zhao H."/>
            <person name="Xu D."/>
            <person name="Zhang Y."/>
        </authorList>
    </citation>
    <scope>NUCLEOTIDE SEQUENCE [LARGE SCALE GENOMIC DNA]</scope>
    <source>
        <strain evidence="2">cv. Yunnan</strain>
    </source>
</reference>
<dbReference type="Proteomes" id="UP001056120">
    <property type="component" value="Linkage Group LG11"/>
</dbReference>
<gene>
    <name evidence="1" type="ORF">L1987_34964</name>
</gene>
<comment type="caution">
    <text evidence="1">The sequence shown here is derived from an EMBL/GenBank/DDBJ whole genome shotgun (WGS) entry which is preliminary data.</text>
</comment>
<accession>A0ACB9HVA0</accession>
<organism evidence="1 2">
    <name type="scientific">Smallanthus sonchifolius</name>
    <dbReference type="NCBI Taxonomy" id="185202"/>
    <lineage>
        <taxon>Eukaryota</taxon>
        <taxon>Viridiplantae</taxon>
        <taxon>Streptophyta</taxon>
        <taxon>Embryophyta</taxon>
        <taxon>Tracheophyta</taxon>
        <taxon>Spermatophyta</taxon>
        <taxon>Magnoliopsida</taxon>
        <taxon>eudicotyledons</taxon>
        <taxon>Gunneridae</taxon>
        <taxon>Pentapetalae</taxon>
        <taxon>asterids</taxon>
        <taxon>campanulids</taxon>
        <taxon>Asterales</taxon>
        <taxon>Asteraceae</taxon>
        <taxon>Asteroideae</taxon>
        <taxon>Heliantheae alliance</taxon>
        <taxon>Millerieae</taxon>
        <taxon>Smallanthus</taxon>
    </lineage>
</organism>